<proteinExistence type="inferred from homology"/>
<dbReference type="GO" id="GO:0008270">
    <property type="term" value="F:zinc ion binding"/>
    <property type="evidence" value="ECO:0007669"/>
    <property type="project" value="InterPro"/>
</dbReference>
<feature type="region of interest" description="Disordered" evidence="5">
    <location>
        <begin position="1"/>
        <end position="33"/>
    </location>
</feature>
<dbReference type="Proteomes" id="UP000807115">
    <property type="component" value="Chromosome 3"/>
</dbReference>
<keyword evidence="4" id="KW-0480">Metal-thiolate cluster</keyword>
<dbReference type="GO" id="GO:0005507">
    <property type="term" value="F:copper ion binding"/>
    <property type="evidence" value="ECO:0007669"/>
    <property type="project" value="InterPro"/>
</dbReference>
<accession>A0A921RB11</accession>
<comment type="caution">
    <text evidence="6">The sequence shown here is derived from an EMBL/GenBank/DDBJ whole genome shotgun (WGS) entry which is preliminary data.</text>
</comment>
<dbReference type="EMBL" id="CM027682">
    <property type="protein sequence ID" value="KAG0536046.1"/>
    <property type="molecule type" value="Genomic_DNA"/>
</dbReference>
<name>A0A921RB11_SORBI</name>
<evidence type="ECO:0000256" key="3">
    <source>
        <dbReference type="ARBA" id="ARBA00022723"/>
    </source>
</evidence>
<evidence type="ECO:0000256" key="5">
    <source>
        <dbReference type="SAM" id="MobiDB-lite"/>
    </source>
</evidence>
<dbReference type="PANTHER" id="PTHR33357">
    <property type="entry name" value="METALLOTHIONEIN-LIKE PROTEIN 3"/>
    <property type="match status" value="1"/>
</dbReference>
<evidence type="ECO:0000256" key="1">
    <source>
        <dbReference type="ARBA" id="ARBA00002568"/>
    </source>
</evidence>
<keyword evidence="3" id="KW-0479">Metal-binding</keyword>
<sequence length="155" mass="16703">MVASRRVPTARLAPAREAEQETCTPPTNHIVPDTRAAIDLPAAARPPPPIYTRGEQRPWLLPHHHSSTKKQLRLLARPYQDRPSLYSLSPASSSSMSATCGNCDCADKTQCTKKGDSYGAVVVDTESRVEIVEEEVTVAEHDGACKCGASCSCGK</sequence>
<dbReference type="PANTHER" id="PTHR33357:SF3">
    <property type="entry name" value="METALLOTHIONEIN-LIKE PROTEIN 3"/>
    <property type="match status" value="1"/>
</dbReference>
<protein>
    <recommendedName>
        <fullName evidence="8">Metallothionein-like protein</fullName>
    </recommendedName>
</protein>
<comment type="function">
    <text evidence="1">Metallothioneins have a high content of cysteine residues that bind various heavy metals.</text>
</comment>
<evidence type="ECO:0000256" key="2">
    <source>
        <dbReference type="ARBA" id="ARBA00005802"/>
    </source>
</evidence>
<dbReference type="AlphaFoldDB" id="A0A921RB11"/>
<reference evidence="6" key="1">
    <citation type="journal article" date="2019" name="BMC Genomics">
        <title>A new reference genome for Sorghum bicolor reveals high levels of sequence similarity between sweet and grain genotypes: implications for the genetics of sugar metabolism.</title>
        <authorList>
            <person name="Cooper E.A."/>
            <person name="Brenton Z.W."/>
            <person name="Flinn B.S."/>
            <person name="Jenkins J."/>
            <person name="Shu S."/>
            <person name="Flowers D."/>
            <person name="Luo F."/>
            <person name="Wang Y."/>
            <person name="Xia P."/>
            <person name="Barry K."/>
            <person name="Daum C."/>
            <person name="Lipzen A."/>
            <person name="Yoshinaga Y."/>
            <person name="Schmutz J."/>
            <person name="Saski C."/>
            <person name="Vermerris W."/>
            <person name="Kresovich S."/>
        </authorList>
    </citation>
    <scope>NUCLEOTIDE SEQUENCE</scope>
</reference>
<dbReference type="InterPro" id="IPR044671">
    <property type="entry name" value="MT3"/>
</dbReference>
<dbReference type="GO" id="GO:0006878">
    <property type="term" value="P:intracellular copper ion homeostasis"/>
    <property type="evidence" value="ECO:0007669"/>
    <property type="project" value="InterPro"/>
</dbReference>
<organism evidence="6 7">
    <name type="scientific">Sorghum bicolor</name>
    <name type="common">Sorghum</name>
    <name type="synonym">Sorghum vulgare</name>
    <dbReference type="NCBI Taxonomy" id="4558"/>
    <lineage>
        <taxon>Eukaryota</taxon>
        <taxon>Viridiplantae</taxon>
        <taxon>Streptophyta</taxon>
        <taxon>Embryophyta</taxon>
        <taxon>Tracheophyta</taxon>
        <taxon>Spermatophyta</taxon>
        <taxon>Magnoliopsida</taxon>
        <taxon>Liliopsida</taxon>
        <taxon>Poales</taxon>
        <taxon>Poaceae</taxon>
        <taxon>PACMAD clade</taxon>
        <taxon>Panicoideae</taxon>
        <taxon>Andropogonodae</taxon>
        <taxon>Andropogoneae</taxon>
        <taxon>Sorghinae</taxon>
        <taxon>Sorghum</taxon>
    </lineage>
</organism>
<evidence type="ECO:0000256" key="4">
    <source>
        <dbReference type="ARBA" id="ARBA00022851"/>
    </source>
</evidence>
<evidence type="ECO:0000313" key="7">
    <source>
        <dbReference type="Proteomes" id="UP000807115"/>
    </source>
</evidence>
<evidence type="ECO:0008006" key="8">
    <source>
        <dbReference type="Google" id="ProtNLM"/>
    </source>
</evidence>
<gene>
    <name evidence="6" type="ORF">BDA96_03G030600</name>
</gene>
<reference evidence="6" key="2">
    <citation type="submission" date="2020-10" db="EMBL/GenBank/DDBJ databases">
        <authorList>
            <person name="Cooper E.A."/>
            <person name="Brenton Z.W."/>
            <person name="Flinn B.S."/>
            <person name="Jenkins J."/>
            <person name="Shu S."/>
            <person name="Flowers D."/>
            <person name="Luo F."/>
            <person name="Wang Y."/>
            <person name="Xia P."/>
            <person name="Barry K."/>
            <person name="Daum C."/>
            <person name="Lipzen A."/>
            <person name="Yoshinaga Y."/>
            <person name="Schmutz J."/>
            <person name="Saski C."/>
            <person name="Vermerris W."/>
            <person name="Kresovich S."/>
        </authorList>
    </citation>
    <scope>NUCLEOTIDE SEQUENCE</scope>
</reference>
<evidence type="ECO:0000313" key="6">
    <source>
        <dbReference type="EMBL" id="KAG0536046.1"/>
    </source>
</evidence>
<comment type="similarity">
    <text evidence="2">Belongs to the metallothionein superfamily. Type 15 family.</text>
</comment>